<dbReference type="GO" id="GO:0009307">
    <property type="term" value="P:DNA restriction-modification system"/>
    <property type="evidence" value="ECO:0007669"/>
    <property type="project" value="UniProtKB-KW"/>
</dbReference>
<dbReference type="PANTHER" id="PTHR10629:SF52">
    <property type="entry name" value="DNA (CYTOSINE-5)-METHYLTRANSFERASE 1"/>
    <property type="match status" value="1"/>
</dbReference>
<organism evidence="10 11">
    <name type="scientific">Variovorax boronicumulans</name>
    <dbReference type="NCBI Taxonomy" id="436515"/>
    <lineage>
        <taxon>Bacteria</taxon>
        <taxon>Pseudomonadati</taxon>
        <taxon>Pseudomonadota</taxon>
        <taxon>Betaproteobacteria</taxon>
        <taxon>Burkholderiales</taxon>
        <taxon>Comamonadaceae</taxon>
        <taxon>Variovorax</taxon>
    </lineage>
</organism>
<evidence type="ECO:0000313" key="11">
    <source>
        <dbReference type="Proteomes" id="UP001242045"/>
    </source>
</evidence>
<dbReference type="SUPFAM" id="SSF53335">
    <property type="entry name" value="S-adenosyl-L-methionine-dependent methyltransferases"/>
    <property type="match status" value="1"/>
</dbReference>
<evidence type="ECO:0000256" key="5">
    <source>
        <dbReference type="ARBA" id="ARBA00022747"/>
    </source>
</evidence>
<dbReference type="Pfam" id="PF00145">
    <property type="entry name" value="DNA_methylase"/>
    <property type="match status" value="1"/>
</dbReference>
<dbReference type="GO" id="GO:0003677">
    <property type="term" value="F:DNA binding"/>
    <property type="evidence" value="ECO:0007669"/>
    <property type="project" value="TreeGrafter"/>
</dbReference>
<dbReference type="Gene3D" id="3.90.120.10">
    <property type="entry name" value="DNA Methylase, subunit A, domain 2"/>
    <property type="match status" value="1"/>
</dbReference>
<dbReference type="GO" id="GO:0032259">
    <property type="term" value="P:methylation"/>
    <property type="evidence" value="ECO:0007669"/>
    <property type="project" value="UniProtKB-KW"/>
</dbReference>
<dbReference type="Gene3D" id="3.40.50.150">
    <property type="entry name" value="Vaccinia Virus protein VP39"/>
    <property type="match status" value="1"/>
</dbReference>
<comment type="caution">
    <text evidence="10">The sequence shown here is derived from an EMBL/GenBank/DDBJ whole genome shotgun (WGS) entry which is preliminary data.</text>
</comment>
<gene>
    <name evidence="10" type="ORF">J2W31_005066</name>
</gene>
<comment type="similarity">
    <text evidence="7 8">Belongs to the class I-like SAM-binding methyltransferase superfamily. C5-methyltransferase family.</text>
</comment>
<dbReference type="PANTHER" id="PTHR10629">
    <property type="entry name" value="CYTOSINE-SPECIFIC METHYLTRANSFERASE"/>
    <property type="match status" value="1"/>
</dbReference>
<proteinExistence type="inferred from homology"/>
<evidence type="ECO:0000256" key="2">
    <source>
        <dbReference type="ARBA" id="ARBA00022603"/>
    </source>
</evidence>
<dbReference type="InterPro" id="IPR031303">
    <property type="entry name" value="C5_meth_CS"/>
</dbReference>
<dbReference type="PRINTS" id="PR00105">
    <property type="entry name" value="C5METTRFRASE"/>
</dbReference>
<dbReference type="AlphaFoldDB" id="A0AAW8D6S6"/>
<evidence type="ECO:0000256" key="9">
    <source>
        <dbReference type="SAM" id="MobiDB-lite"/>
    </source>
</evidence>
<feature type="active site" evidence="7">
    <location>
        <position position="142"/>
    </location>
</feature>
<feature type="region of interest" description="Disordered" evidence="9">
    <location>
        <begin position="521"/>
        <end position="549"/>
    </location>
</feature>
<evidence type="ECO:0000256" key="7">
    <source>
        <dbReference type="PROSITE-ProRule" id="PRU01016"/>
    </source>
</evidence>
<evidence type="ECO:0000256" key="4">
    <source>
        <dbReference type="ARBA" id="ARBA00022691"/>
    </source>
</evidence>
<evidence type="ECO:0000256" key="6">
    <source>
        <dbReference type="ARBA" id="ARBA00047422"/>
    </source>
</evidence>
<evidence type="ECO:0000256" key="3">
    <source>
        <dbReference type="ARBA" id="ARBA00022679"/>
    </source>
</evidence>
<keyword evidence="3 7" id="KW-0808">Transferase</keyword>
<keyword evidence="2 7" id="KW-0489">Methyltransferase</keyword>
<dbReference type="PROSITE" id="PS51679">
    <property type="entry name" value="SAM_MT_C5"/>
    <property type="match status" value="1"/>
</dbReference>
<dbReference type="InterPro" id="IPR001525">
    <property type="entry name" value="C5_MeTfrase"/>
</dbReference>
<sequence>MQISADPSSKIRMPIPIIDLFAGPGGLGEGFSALKDHKQQPVFEIGLSIEKDAVAHQTLTLRAVFRKLRGTKDVRHYYSYIRGEIDEATFRQQPAVAEAFVHADREARCLELGKSDETGIDDEIRTALDGRDTWILIGGPPCQAYSLAGRSRRAHDKSFQKDEKHFLYREYLRIIQVHRPTIFVMENVKGLLSSQHSGSSMFERIIEDLSKPADGVEYEIRSFIKKGDSDSLEPSDFIIQAEHYGIPQSRHRVILLGVRKDVGASRHELLAKVAKPVTVKHAIDDLPRLRSRLSKADSLEAWRSAVQVAPSFMEGWEVEYESDLTELMRVSAAAARSPSIGEAFVQRSYKKTKQPTELQLWLHDEKLDGVCQHEARSHMASDLARYLFAASFAQSQGYSPRLDCFPPKLLPNHKNAASDRTTDVIPFKDRFRVQCAGEPSTTVVAHIAKDGHYYIHYDPTQCRSLTVREAARLQTFPDNYFFAGNRTEQYTQVGNAVPPLLANKLAKVVRGLLAELNREQRRKRAALEKNSSRRSGEDEPSRKPAPAIA</sequence>
<dbReference type="GO" id="GO:0003886">
    <property type="term" value="F:DNA (cytosine-5-)-methyltransferase activity"/>
    <property type="evidence" value="ECO:0007669"/>
    <property type="project" value="UniProtKB-EC"/>
</dbReference>
<comment type="catalytic activity">
    <reaction evidence="6">
        <text>a 2'-deoxycytidine in DNA + S-adenosyl-L-methionine = a 5-methyl-2'-deoxycytidine in DNA + S-adenosyl-L-homocysteine + H(+)</text>
        <dbReference type="Rhea" id="RHEA:13681"/>
        <dbReference type="Rhea" id="RHEA-COMP:11369"/>
        <dbReference type="Rhea" id="RHEA-COMP:11370"/>
        <dbReference type="ChEBI" id="CHEBI:15378"/>
        <dbReference type="ChEBI" id="CHEBI:57856"/>
        <dbReference type="ChEBI" id="CHEBI:59789"/>
        <dbReference type="ChEBI" id="CHEBI:85452"/>
        <dbReference type="ChEBI" id="CHEBI:85454"/>
        <dbReference type="EC" id="2.1.1.37"/>
    </reaction>
</comment>
<dbReference type="PROSITE" id="PS00095">
    <property type="entry name" value="C5_MTASE_2"/>
    <property type="match status" value="1"/>
</dbReference>
<reference evidence="10" key="1">
    <citation type="submission" date="2023-07" db="EMBL/GenBank/DDBJ databases">
        <title>Sorghum-associated microbial communities from plants grown in Nebraska, USA.</title>
        <authorList>
            <person name="Schachtman D."/>
        </authorList>
    </citation>
    <scope>NUCLEOTIDE SEQUENCE</scope>
    <source>
        <strain evidence="10">DS3754</strain>
    </source>
</reference>
<dbReference type="GO" id="GO:0044027">
    <property type="term" value="P:negative regulation of gene expression via chromosomal CpG island methylation"/>
    <property type="evidence" value="ECO:0007669"/>
    <property type="project" value="TreeGrafter"/>
</dbReference>
<evidence type="ECO:0000256" key="8">
    <source>
        <dbReference type="RuleBase" id="RU000416"/>
    </source>
</evidence>
<dbReference type="Proteomes" id="UP001242045">
    <property type="component" value="Unassembled WGS sequence"/>
</dbReference>
<dbReference type="RefSeq" id="WP_307686437.1">
    <property type="nucleotide sequence ID" value="NZ_JAUSRD010000015.1"/>
</dbReference>
<dbReference type="NCBIfam" id="TIGR00675">
    <property type="entry name" value="dcm"/>
    <property type="match status" value="1"/>
</dbReference>
<evidence type="ECO:0000256" key="1">
    <source>
        <dbReference type="ARBA" id="ARBA00011975"/>
    </source>
</evidence>
<evidence type="ECO:0000313" key="10">
    <source>
        <dbReference type="EMBL" id="MDP9895939.1"/>
    </source>
</evidence>
<dbReference type="EC" id="2.1.1.37" evidence="1"/>
<accession>A0AAW8D6S6</accession>
<feature type="compositionally biased region" description="Basic and acidic residues" evidence="9">
    <location>
        <begin position="525"/>
        <end position="542"/>
    </location>
</feature>
<keyword evidence="4 7" id="KW-0949">S-adenosyl-L-methionine</keyword>
<keyword evidence="5" id="KW-0680">Restriction system</keyword>
<protein>
    <recommendedName>
        <fullName evidence="1">DNA (cytosine-5-)-methyltransferase</fullName>
        <ecNumber evidence="1">2.1.1.37</ecNumber>
    </recommendedName>
</protein>
<dbReference type="InterPro" id="IPR029063">
    <property type="entry name" value="SAM-dependent_MTases_sf"/>
</dbReference>
<name>A0AAW8D6S6_9BURK</name>
<dbReference type="InterPro" id="IPR050390">
    <property type="entry name" value="C5-Methyltransferase"/>
</dbReference>
<dbReference type="EMBL" id="JAUSRD010000015">
    <property type="protein sequence ID" value="MDP9895939.1"/>
    <property type="molecule type" value="Genomic_DNA"/>
</dbReference>